<dbReference type="Gene3D" id="1.25.40.10">
    <property type="entry name" value="Tetratricopeptide repeat domain"/>
    <property type="match status" value="1"/>
</dbReference>
<dbReference type="PANTHER" id="PTHR44366">
    <property type="entry name" value="UDP-N-ACETYLGLUCOSAMINE--PEPTIDE N-ACETYLGLUCOSAMINYLTRANSFERASE 110 KDA SUBUNIT"/>
    <property type="match status" value="1"/>
</dbReference>
<dbReference type="EMBL" id="JH993015">
    <property type="protein sequence ID" value="EKX42713.1"/>
    <property type="molecule type" value="Genomic_DNA"/>
</dbReference>
<proteinExistence type="predicted"/>
<dbReference type="EnsemblProtists" id="EKX42713">
    <property type="protein sequence ID" value="EKX42713"/>
    <property type="gene ID" value="GUITHDRAFT_141110"/>
</dbReference>
<keyword evidence="6" id="KW-1133">Transmembrane helix</keyword>
<dbReference type="RefSeq" id="XP_005829693.1">
    <property type="nucleotide sequence ID" value="XM_005829636.1"/>
</dbReference>
<evidence type="ECO:0000313" key="8">
    <source>
        <dbReference type="EMBL" id="EKX42713.1"/>
    </source>
</evidence>
<keyword evidence="2" id="KW-0808">Transferase</keyword>
<dbReference type="InterPro" id="IPR011990">
    <property type="entry name" value="TPR-like_helical_dom_sf"/>
</dbReference>
<reference evidence="10" key="2">
    <citation type="submission" date="2012-11" db="EMBL/GenBank/DDBJ databases">
        <authorList>
            <person name="Kuo A."/>
            <person name="Curtis B.A."/>
            <person name="Tanifuji G."/>
            <person name="Burki F."/>
            <person name="Gruber A."/>
            <person name="Irimia M."/>
            <person name="Maruyama S."/>
            <person name="Arias M.C."/>
            <person name="Ball S.G."/>
            <person name="Gile G.H."/>
            <person name="Hirakawa Y."/>
            <person name="Hopkins J.F."/>
            <person name="Rensing S.A."/>
            <person name="Schmutz J."/>
            <person name="Symeonidi A."/>
            <person name="Elias M."/>
            <person name="Eveleigh R.J."/>
            <person name="Herman E.K."/>
            <person name="Klute M.J."/>
            <person name="Nakayama T."/>
            <person name="Obornik M."/>
            <person name="Reyes-Prieto A."/>
            <person name="Armbrust E.V."/>
            <person name="Aves S.J."/>
            <person name="Beiko R.G."/>
            <person name="Coutinho P."/>
            <person name="Dacks J.B."/>
            <person name="Durnford D.G."/>
            <person name="Fast N.M."/>
            <person name="Green B.R."/>
            <person name="Grisdale C."/>
            <person name="Hempe F."/>
            <person name="Henrissat B."/>
            <person name="Hoppner M.P."/>
            <person name="Ishida K.-I."/>
            <person name="Kim E."/>
            <person name="Koreny L."/>
            <person name="Kroth P.G."/>
            <person name="Liu Y."/>
            <person name="Malik S.-B."/>
            <person name="Maier U.G."/>
            <person name="McRose D."/>
            <person name="Mock T."/>
            <person name="Neilson J.A."/>
            <person name="Onodera N.T."/>
            <person name="Poole A.M."/>
            <person name="Pritham E.J."/>
            <person name="Richards T.A."/>
            <person name="Rocap G."/>
            <person name="Roy S.W."/>
            <person name="Sarai C."/>
            <person name="Schaack S."/>
            <person name="Shirato S."/>
            <person name="Slamovits C.H."/>
            <person name="Spencer D.F."/>
            <person name="Suzuki S."/>
            <person name="Worden A.Z."/>
            <person name="Zauner S."/>
            <person name="Barry K."/>
            <person name="Bell C."/>
            <person name="Bharti A.K."/>
            <person name="Crow J.A."/>
            <person name="Grimwood J."/>
            <person name="Kramer R."/>
            <person name="Lindquist E."/>
            <person name="Lucas S."/>
            <person name="Salamov A."/>
            <person name="McFadden G.I."/>
            <person name="Lane C.E."/>
            <person name="Keeling P.J."/>
            <person name="Gray M.W."/>
            <person name="Grigoriev I.V."/>
            <person name="Archibald J.M."/>
        </authorList>
    </citation>
    <scope>NUCLEOTIDE SEQUENCE</scope>
    <source>
        <strain evidence="10">CCMP2712</strain>
    </source>
</reference>
<evidence type="ECO:0000256" key="2">
    <source>
        <dbReference type="ARBA" id="ARBA00022679"/>
    </source>
</evidence>
<protein>
    <recommendedName>
        <fullName evidence="7">O-GlcNAc transferase C-terminal domain-containing protein</fullName>
    </recommendedName>
</protein>
<feature type="region of interest" description="Disordered" evidence="5">
    <location>
        <begin position="730"/>
        <end position="762"/>
    </location>
</feature>
<dbReference type="AlphaFoldDB" id="L1J2F7"/>
<dbReference type="KEGG" id="gtt:GUITHDRAFT_141110"/>
<dbReference type="eggNOG" id="KOG4626">
    <property type="taxonomic scope" value="Eukaryota"/>
</dbReference>
<dbReference type="PaxDb" id="55529-EKX42713"/>
<evidence type="ECO:0000256" key="5">
    <source>
        <dbReference type="SAM" id="MobiDB-lite"/>
    </source>
</evidence>
<dbReference type="InterPro" id="IPR011009">
    <property type="entry name" value="Kinase-like_dom_sf"/>
</dbReference>
<feature type="transmembrane region" description="Helical" evidence="6">
    <location>
        <begin position="467"/>
        <end position="500"/>
    </location>
</feature>
<feature type="region of interest" description="Disordered" evidence="5">
    <location>
        <begin position="803"/>
        <end position="870"/>
    </location>
</feature>
<dbReference type="SUPFAM" id="SSF56112">
    <property type="entry name" value="Protein kinase-like (PK-like)"/>
    <property type="match status" value="1"/>
</dbReference>
<feature type="domain" description="O-GlcNAc transferase C-terminal" evidence="7">
    <location>
        <begin position="545"/>
        <end position="711"/>
    </location>
</feature>
<evidence type="ECO:0000256" key="4">
    <source>
        <dbReference type="ARBA" id="ARBA00022803"/>
    </source>
</evidence>
<gene>
    <name evidence="8" type="ORF">GUITHDRAFT_141110</name>
</gene>
<dbReference type="HOGENOM" id="CLU_329955_0_0_1"/>
<dbReference type="GO" id="GO:0006493">
    <property type="term" value="P:protein O-linked glycosylation"/>
    <property type="evidence" value="ECO:0007669"/>
    <property type="project" value="InterPro"/>
</dbReference>
<keyword evidence="10" id="KW-1185">Reference proteome</keyword>
<feature type="compositionally biased region" description="Low complexity" evidence="5">
    <location>
        <begin position="734"/>
        <end position="748"/>
    </location>
</feature>
<comment type="pathway">
    <text evidence="1">Protein modification; protein glycosylation.</text>
</comment>
<sequence length="870" mass="96535">MKQALLLSGEENKTGAGGGAEESVYLTEMREREAADAPCSPLPLLFPTSTVVEDVEGEDESGEGGRVLSRVYLLDREDGEGTMIVKQTSDRSSLREAFVLRELMFASPRDQSGVPLPFPIVFGDKQAAGWSACALQNFEGRTLLQAIEEDPELFKEDGMAFDVIDKLLVGLGQLQAAGVTHRRLTGENVMLVAGDVPAIVNFDMAVARGMPFEAPPLPPSLQQMYAGVDGEDLPQESDVFALALTLEQTMPPMRTTFAPVLEVMKKKWRPERITHIQSLRLLLGSFIENRTDLVEFRGDYEQQARQFPGNGVPPNNLGSVYFDSQMLKDALALFLAAVPLTLPFKSGAKSNIAAVRKMMCHWDHYEEDARHVIDTINEGGEEVHSIRNLYALALNLSMHQHVAISSAGAHHSYKRGLKEWRLLRPSLSLPSSRPHMVLAYVSSDLLTGHAVAGSMRRVMELHDHRRFQVLLVVLLVLVVLVVVVVLVVLLVLLVLLVWVYGVKVDQAAAALADPRRAGLGPAQFVDASRAEQSELAQWINDAGPLLCNWNQHFKLDPEFFAVWVRILMQVPNSTLVMLKYPEESEPHLRYAARKQQLGLTGERLIFLPKASLTEHLMRTSFCDLFLDNREYNSGTTCTDSLWAGVPTISMPRMKHAAVGGNAQLLQARNLEEYESMSVLLLRKVRWWERVHEAIVSSRNVSVLWDPSVWVRDVERALMVAWEWHVAAVEEDPEPSSSEDAPPSLDSAPLVPQPPSYRTDKSIRRSELRLEQVVRVAAQEHGRGPWKCQRHYGHVVVANVGGEEQAGSARKQVKAQVSPRDAAGQASHSPALSRREEASKGQGKGGKQTTTRGAEMKAEEVERATAWMPFS</sequence>
<evidence type="ECO:0000256" key="3">
    <source>
        <dbReference type="ARBA" id="ARBA00022737"/>
    </source>
</evidence>
<keyword evidence="6" id="KW-0812">Transmembrane</keyword>
<name>L1J2F7_GUITC</name>
<dbReference type="PANTHER" id="PTHR44366:SF1">
    <property type="entry name" value="UDP-N-ACETYLGLUCOSAMINE--PEPTIDE N-ACETYLGLUCOSAMINYLTRANSFERASE 110 KDA SUBUNIT"/>
    <property type="match status" value="1"/>
</dbReference>
<dbReference type="InterPro" id="IPR029489">
    <property type="entry name" value="OGT/SEC/SPY_C"/>
</dbReference>
<evidence type="ECO:0000259" key="7">
    <source>
        <dbReference type="Pfam" id="PF13844"/>
    </source>
</evidence>
<dbReference type="GeneID" id="17299384"/>
<dbReference type="Pfam" id="PF13844">
    <property type="entry name" value="Glyco_transf_41"/>
    <property type="match status" value="1"/>
</dbReference>
<keyword evidence="4" id="KW-0802">TPR repeat</keyword>
<feature type="compositionally biased region" description="Basic and acidic residues" evidence="5">
    <location>
        <begin position="853"/>
        <end position="862"/>
    </location>
</feature>
<keyword evidence="3" id="KW-0677">Repeat</keyword>
<evidence type="ECO:0000313" key="10">
    <source>
        <dbReference type="Proteomes" id="UP000011087"/>
    </source>
</evidence>
<keyword evidence="6" id="KW-0472">Membrane</keyword>
<evidence type="ECO:0000256" key="6">
    <source>
        <dbReference type="SAM" id="Phobius"/>
    </source>
</evidence>
<evidence type="ECO:0000313" key="9">
    <source>
        <dbReference type="EnsemblProtists" id="EKX42713"/>
    </source>
</evidence>
<dbReference type="Gene3D" id="3.40.50.2000">
    <property type="entry name" value="Glycogen Phosphorylase B"/>
    <property type="match status" value="1"/>
</dbReference>
<reference evidence="8 10" key="1">
    <citation type="journal article" date="2012" name="Nature">
        <title>Algal genomes reveal evolutionary mosaicism and the fate of nucleomorphs.</title>
        <authorList>
            <consortium name="DOE Joint Genome Institute"/>
            <person name="Curtis B.A."/>
            <person name="Tanifuji G."/>
            <person name="Burki F."/>
            <person name="Gruber A."/>
            <person name="Irimia M."/>
            <person name="Maruyama S."/>
            <person name="Arias M.C."/>
            <person name="Ball S.G."/>
            <person name="Gile G.H."/>
            <person name="Hirakawa Y."/>
            <person name="Hopkins J.F."/>
            <person name="Kuo A."/>
            <person name="Rensing S.A."/>
            <person name="Schmutz J."/>
            <person name="Symeonidi A."/>
            <person name="Elias M."/>
            <person name="Eveleigh R.J."/>
            <person name="Herman E.K."/>
            <person name="Klute M.J."/>
            <person name="Nakayama T."/>
            <person name="Obornik M."/>
            <person name="Reyes-Prieto A."/>
            <person name="Armbrust E.V."/>
            <person name="Aves S.J."/>
            <person name="Beiko R.G."/>
            <person name="Coutinho P."/>
            <person name="Dacks J.B."/>
            <person name="Durnford D.G."/>
            <person name="Fast N.M."/>
            <person name="Green B.R."/>
            <person name="Grisdale C.J."/>
            <person name="Hempel F."/>
            <person name="Henrissat B."/>
            <person name="Hoppner M.P."/>
            <person name="Ishida K."/>
            <person name="Kim E."/>
            <person name="Koreny L."/>
            <person name="Kroth P.G."/>
            <person name="Liu Y."/>
            <person name="Malik S.B."/>
            <person name="Maier U.G."/>
            <person name="McRose D."/>
            <person name="Mock T."/>
            <person name="Neilson J.A."/>
            <person name="Onodera N.T."/>
            <person name="Poole A.M."/>
            <person name="Pritham E.J."/>
            <person name="Richards T.A."/>
            <person name="Rocap G."/>
            <person name="Roy S.W."/>
            <person name="Sarai C."/>
            <person name="Schaack S."/>
            <person name="Shirato S."/>
            <person name="Slamovits C.H."/>
            <person name="Spencer D.F."/>
            <person name="Suzuki S."/>
            <person name="Worden A.Z."/>
            <person name="Zauner S."/>
            <person name="Barry K."/>
            <person name="Bell C."/>
            <person name="Bharti A.K."/>
            <person name="Crow J.A."/>
            <person name="Grimwood J."/>
            <person name="Kramer R."/>
            <person name="Lindquist E."/>
            <person name="Lucas S."/>
            <person name="Salamov A."/>
            <person name="McFadden G.I."/>
            <person name="Lane C.E."/>
            <person name="Keeling P.J."/>
            <person name="Gray M.W."/>
            <person name="Grigoriev I.V."/>
            <person name="Archibald J.M."/>
        </authorList>
    </citation>
    <scope>NUCLEOTIDE SEQUENCE</scope>
    <source>
        <strain evidence="8 10">CCMP2712</strain>
    </source>
</reference>
<reference evidence="9" key="3">
    <citation type="submission" date="2016-03" db="UniProtKB">
        <authorList>
            <consortium name="EnsemblProtists"/>
        </authorList>
    </citation>
    <scope>IDENTIFICATION</scope>
</reference>
<organism evidence="8">
    <name type="scientific">Guillardia theta (strain CCMP2712)</name>
    <name type="common">Cryptophyte</name>
    <dbReference type="NCBI Taxonomy" id="905079"/>
    <lineage>
        <taxon>Eukaryota</taxon>
        <taxon>Cryptophyceae</taxon>
        <taxon>Pyrenomonadales</taxon>
        <taxon>Geminigeraceae</taxon>
        <taxon>Guillardia</taxon>
    </lineage>
</organism>
<dbReference type="Proteomes" id="UP000011087">
    <property type="component" value="Unassembled WGS sequence"/>
</dbReference>
<dbReference type="GO" id="GO:0097363">
    <property type="term" value="F:protein O-acetylglucosaminyltransferase activity"/>
    <property type="evidence" value="ECO:0007669"/>
    <property type="project" value="TreeGrafter"/>
</dbReference>
<feature type="region of interest" description="Disordered" evidence="5">
    <location>
        <begin position="1"/>
        <end position="20"/>
    </location>
</feature>
<dbReference type="InterPro" id="IPR037919">
    <property type="entry name" value="OGT"/>
</dbReference>
<evidence type="ECO:0000256" key="1">
    <source>
        <dbReference type="ARBA" id="ARBA00004922"/>
    </source>
</evidence>
<accession>L1J2F7</accession>